<evidence type="ECO:0000313" key="2">
    <source>
        <dbReference type="Proteomes" id="UP000593567"/>
    </source>
</evidence>
<organism evidence="1 2">
    <name type="scientific">Bugula neritina</name>
    <name type="common">Brown bryozoan</name>
    <name type="synonym">Sertularia neritina</name>
    <dbReference type="NCBI Taxonomy" id="10212"/>
    <lineage>
        <taxon>Eukaryota</taxon>
        <taxon>Metazoa</taxon>
        <taxon>Spiralia</taxon>
        <taxon>Lophotrochozoa</taxon>
        <taxon>Bryozoa</taxon>
        <taxon>Gymnolaemata</taxon>
        <taxon>Cheilostomatida</taxon>
        <taxon>Flustrina</taxon>
        <taxon>Buguloidea</taxon>
        <taxon>Bugulidae</taxon>
        <taxon>Bugula</taxon>
    </lineage>
</organism>
<sequence length="72" mass="8336">MLYLQTTIIYLYLVNKVSYSIQCNRVIYIIIALRSQVTSVYVHKSGGWRSVYILLHSLSTNESDQVLNIIIL</sequence>
<dbReference type="AlphaFoldDB" id="A0A7J7KGF8"/>
<dbReference type="Proteomes" id="UP000593567">
    <property type="component" value="Unassembled WGS sequence"/>
</dbReference>
<comment type="caution">
    <text evidence="1">The sequence shown here is derived from an EMBL/GenBank/DDBJ whole genome shotgun (WGS) entry which is preliminary data.</text>
</comment>
<proteinExistence type="predicted"/>
<keyword evidence="2" id="KW-1185">Reference proteome</keyword>
<dbReference type="EMBL" id="VXIV02000524">
    <property type="protein sequence ID" value="KAF6037752.1"/>
    <property type="molecule type" value="Genomic_DNA"/>
</dbReference>
<protein>
    <submittedName>
        <fullName evidence="1">Uncharacterized protein</fullName>
    </submittedName>
</protein>
<evidence type="ECO:0000313" key="1">
    <source>
        <dbReference type="EMBL" id="KAF6037752.1"/>
    </source>
</evidence>
<name>A0A7J7KGF8_BUGNE</name>
<reference evidence="1" key="1">
    <citation type="submission" date="2020-06" db="EMBL/GenBank/DDBJ databases">
        <title>Draft genome of Bugula neritina, a colonial animal packing powerful symbionts and potential medicines.</title>
        <authorList>
            <person name="Rayko M."/>
        </authorList>
    </citation>
    <scope>NUCLEOTIDE SEQUENCE [LARGE SCALE GENOMIC DNA]</scope>
    <source>
        <strain evidence="1">Kwan_BN1</strain>
    </source>
</reference>
<accession>A0A7J7KGF8</accession>
<gene>
    <name evidence="1" type="ORF">EB796_003936</name>
</gene>